<dbReference type="NCBIfam" id="NF037982">
    <property type="entry name" value="Nramp_1"/>
    <property type="match status" value="1"/>
</dbReference>
<evidence type="ECO:0000256" key="4">
    <source>
        <dbReference type="ARBA" id="ARBA00022847"/>
    </source>
</evidence>
<keyword evidence="3 7" id="KW-0812">Transmembrane</keyword>
<evidence type="ECO:0000256" key="2">
    <source>
        <dbReference type="ARBA" id="ARBA00022448"/>
    </source>
</evidence>
<dbReference type="PANTHER" id="PTHR11706:SF33">
    <property type="entry name" value="NATURAL RESISTANCE-ASSOCIATED MACROPHAGE PROTEIN 2"/>
    <property type="match status" value="1"/>
</dbReference>
<proteinExistence type="predicted"/>
<feature type="transmembrane region" description="Helical" evidence="7">
    <location>
        <begin position="153"/>
        <end position="172"/>
    </location>
</feature>
<dbReference type="EMBL" id="JAHVHP010000001">
    <property type="protein sequence ID" value="MBY5950343.1"/>
    <property type="molecule type" value="Genomic_DNA"/>
</dbReference>
<comment type="subcellular location">
    <subcellularLocation>
        <location evidence="1">Membrane</location>
        <topology evidence="1">Multi-pass membrane protein</topology>
    </subcellularLocation>
</comment>
<gene>
    <name evidence="8" type="ORF">KUV23_05125</name>
</gene>
<feature type="transmembrane region" description="Helical" evidence="7">
    <location>
        <begin position="122"/>
        <end position="144"/>
    </location>
</feature>
<evidence type="ECO:0000313" key="8">
    <source>
        <dbReference type="EMBL" id="MBY5950343.1"/>
    </source>
</evidence>
<feature type="transmembrane region" description="Helical" evidence="7">
    <location>
        <begin position="343"/>
        <end position="366"/>
    </location>
</feature>
<keyword evidence="6 7" id="KW-0472">Membrane</keyword>
<accession>A0ABS7N1X8</accession>
<sequence length="408" mass="44058">MKKLLQNIGPGPLVAAAFIGPGTVMVCTLAGFNFGFELLWALGLSVLITIVLQETSGRIGIATQKDLGELVRESTSPFIYKSIQILLIFSAIVLGNIAYESGNITGARLGLEVFISLPKVDVAGLSLDLGNLFIGSLAFAMLWFAKYRSIERFLVFLVILMSISFIWTAIALAPDWSKVADGFIPRLNSDNLTNVVALIGTTVVPYNLFLYASLSKNKWKDRKAFHWMRWDIGLAVVLGGLVSMAILIVGTFNMSEQIQDAQSVANGLQPVFGKTGSYLMGFGLLAAGLTSSITAPLAAALVICGILGKTQETQSTPMRLSILLVMGLGLIFASLGIKPVQLISFAQLANGVLLPFVSVWIVWMASRTAVMGKSKSQNSYLILSYLIVLFTFILGLRSVASVLKWDFL</sequence>
<evidence type="ECO:0000256" key="6">
    <source>
        <dbReference type="ARBA" id="ARBA00023136"/>
    </source>
</evidence>
<evidence type="ECO:0000313" key="9">
    <source>
        <dbReference type="Proteomes" id="UP000766609"/>
    </source>
</evidence>
<comment type="caution">
    <text evidence="8">The sequence shown here is derived from an EMBL/GenBank/DDBJ whole genome shotgun (WGS) entry which is preliminary data.</text>
</comment>
<dbReference type="PRINTS" id="PR00447">
    <property type="entry name" value="NATRESASSCMP"/>
</dbReference>
<organism evidence="8 9">
    <name type="scientific">Algoriphagus marincola</name>
    <dbReference type="NCBI Taxonomy" id="264027"/>
    <lineage>
        <taxon>Bacteria</taxon>
        <taxon>Pseudomonadati</taxon>
        <taxon>Bacteroidota</taxon>
        <taxon>Cytophagia</taxon>
        <taxon>Cytophagales</taxon>
        <taxon>Cyclobacteriaceae</taxon>
        <taxon>Algoriphagus</taxon>
    </lineage>
</organism>
<evidence type="ECO:0000256" key="3">
    <source>
        <dbReference type="ARBA" id="ARBA00022692"/>
    </source>
</evidence>
<feature type="transmembrane region" description="Helical" evidence="7">
    <location>
        <begin position="320"/>
        <end position="337"/>
    </location>
</feature>
<feature type="transmembrane region" description="Helical" evidence="7">
    <location>
        <begin position="12"/>
        <end position="32"/>
    </location>
</feature>
<keyword evidence="2" id="KW-0813">Transport</keyword>
<dbReference type="PANTHER" id="PTHR11706">
    <property type="entry name" value="SOLUTE CARRIER PROTEIN FAMILY 11 MEMBER"/>
    <property type="match status" value="1"/>
</dbReference>
<dbReference type="Pfam" id="PF01566">
    <property type="entry name" value="Nramp"/>
    <property type="match status" value="1"/>
</dbReference>
<feature type="transmembrane region" description="Helical" evidence="7">
    <location>
        <begin position="378"/>
        <end position="400"/>
    </location>
</feature>
<feature type="transmembrane region" description="Helical" evidence="7">
    <location>
        <begin position="78"/>
        <end position="99"/>
    </location>
</feature>
<protein>
    <submittedName>
        <fullName evidence="8">Nramp family divalent metal transporter</fullName>
    </submittedName>
</protein>
<evidence type="ECO:0000256" key="5">
    <source>
        <dbReference type="ARBA" id="ARBA00022989"/>
    </source>
</evidence>
<evidence type="ECO:0000256" key="1">
    <source>
        <dbReference type="ARBA" id="ARBA00004141"/>
    </source>
</evidence>
<reference evidence="8 9" key="1">
    <citation type="submission" date="2021-06" db="EMBL/GenBank/DDBJ databases">
        <title>44 bacteria genomes isolated from Dapeng, Shenzhen.</title>
        <authorList>
            <person name="Zheng W."/>
            <person name="Yu S."/>
            <person name="Huang Y."/>
        </authorList>
    </citation>
    <scope>NUCLEOTIDE SEQUENCE [LARGE SCALE GENOMIC DNA]</scope>
    <source>
        <strain evidence="8 9">DP5N14-6</strain>
    </source>
</reference>
<keyword evidence="4" id="KW-0769">Symport</keyword>
<dbReference type="InterPro" id="IPR001046">
    <property type="entry name" value="NRAMP_fam"/>
</dbReference>
<feature type="transmembrane region" description="Helical" evidence="7">
    <location>
        <begin position="278"/>
        <end position="308"/>
    </location>
</feature>
<keyword evidence="9" id="KW-1185">Reference proteome</keyword>
<keyword evidence="5 7" id="KW-1133">Transmembrane helix</keyword>
<feature type="transmembrane region" description="Helical" evidence="7">
    <location>
        <begin position="232"/>
        <end position="252"/>
    </location>
</feature>
<name>A0ABS7N1X8_9BACT</name>
<evidence type="ECO:0000256" key="7">
    <source>
        <dbReference type="SAM" id="Phobius"/>
    </source>
</evidence>
<dbReference type="Proteomes" id="UP000766609">
    <property type="component" value="Unassembled WGS sequence"/>
</dbReference>
<feature type="transmembrane region" description="Helical" evidence="7">
    <location>
        <begin position="192"/>
        <end position="211"/>
    </location>
</feature>
<feature type="transmembrane region" description="Helical" evidence="7">
    <location>
        <begin position="38"/>
        <end position="57"/>
    </location>
</feature>